<keyword evidence="5 8" id="KW-0472">Membrane</keyword>
<dbReference type="Pfam" id="PF07690">
    <property type="entry name" value="MFS_1"/>
    <property type="match status" value="1"/>
</dbReference>
<feature type="compositionally biased region" description="Polar residues" evidence="7">
    <location>
        <begin position="13"/>
        <end position="24"/>
    </location>
</feature>
<feature type="transmembrane region" description="Helical" evidence="8">
    <location>
        <begin position="273"/>
        <end position="293"/>
    </location>
</feature>
<feature type="transmembrane region" description="Helical" evidence="8">
    <location>
        <begin position="231"/>
        <end position="252"/>
    </location>
</feature>
<evidence type="ECO:0000259" key="9">
    <source>
        <dbReference type="PROSITE" id="PS50850"/>
    </source>
</evidence>
<dbReference type="Proteomes" id="UP000799776">
    <property type="component" value="Unassembled WGS sequence"/>
</dbReference>
<dbReference type="InterPro" id="IPR020846">
    <property type="entry name" value="MFS_dom"/>
</dbReference>
<proteinExistence type="predicted"/>
<dbReference type="PROSITE" id="PS50850">
    <property type="entry name" value="MFS"/>
    <property type="match status" value="1"/>
</dbReference>
<dbReference type="PANTHER" id="PTHR23501:SF187">
    <property type="entry name" value="MAJOR FACILITATOR SUPERFAMILY (MFS) PROFILE DOMAIN-CONTAINING PROTEIN"/>
    <property type="match status" value="1"/>
</dbReference>
<evidence type="ECO:0000256" key="3">
    <source>
        <dbReference type="ARBA" id="ARBA00022692"/>
    </source>
</evidence>
<evidence type="ECO:0000256" key="2">
    <source>
        <dbReference type="ARBA" id="ARBA00022448"/>
    </source>
</evidence>
<protein>
    <submittedName>
        <fullName evidence="10">MFS general substrate transporter</fullName>
    </submittedName>
</protein>
<feature type="transmembrane region" description="Helical" evidence="8">
    <location>
        <begin position="482"/>
        <end position="499"/>
    </location>
</feature>
<keyword evidence="3 8" id="KW-0812">Transmembrane</keyword>
<comment type="caution">
    <text evidence="10">The sequence shown here is derived from an EMBL/GenBank/DDBJ whole genome shotgun (WGS) entry which is preliminary data.</text>
</comment>
<reference evidence="10" key="1">
    <citation type="journal article" date="2020" name="Stud. Mycol.">
        <title>101 Dothideomycetes genomes: a test case for predicting lifestyles and emergence of pathogens.</title>
        <authorList>
            <person name="Haridas S."/>
            <person name="Albert R."/>
            <person name="Binder M."/>
            <person name="Bloem J."/>
            <person name="Labutti K."/>
            <person name="Salamov A."/>
            <person name="Andreopoulos B."/>
            <person name="Baker S."/>
            <person name="Barry K."/>
            <person name="Bills G."/>
            <person name="Bluhm B."/>
            <person name="Cannon C."/>
            <person name="Castanera R."/>
            <person name="Culley D."/>
            <person name="Daum C."/>
            <person name="Ezra D."/>
            <person name="Gonzalez J."/>
            <person name="Henrissat B."/>
            <person name="Kuo A."/>
            <person name="Liang C."/>
            <person name="Lipzen A."/>
            <person name="Lutzoni F."/>
            <person name="Magnuson J."/>
            <person name="Mondo S."/>
            <person name="Nolan M."/>
            <person name="Ohm R."/>
            <person name="Pangilinan J."/>
            <person name="Park H.-J."/>
            <person name="Ramirez L."/>
            <person name="Alfaro M."/>
            <person name="Sun H."/>
            <person name="Tritt A."/>
            <person name="Yoshinaga Y."/>
            <person name="Zwiers L.-H."/>
            <person name="Turgeon B."/>
            <person name="Goodwin S."/>
            <person name="Spatafora J."/>
            <person name="Crous P."/>
            <person name="Grigoriev I."/>
        </authorList>
    </citation>
    <scope>NUCLEOTIDE SEQUENCE</scope>
    <source>
        <strain evidence="10">CBS 121410</strain>
    </source>
</reference>
<dbReference type="EMBL" id="ML978738">
    <property type="protein sequence ID" value="KAF2084689.1"/>
    <property type="molecule type" value="Genomic_DNA"/>
</dbReference>
<dbReference type="InterPro" id="IPR036259">
    <property type="entry name" value="MFS_trans_sf"/>
</dbReference>
<dbReference type="InterPro" id="IPR011701">
    <property type="entry name" value="MFS"/>
</dbReference>
<feature type="transmembrane region" description="Helical" evidence="8">
    <location>
        <begin position="163"/>
        <end position="184"/>
    </location>
</feature>
<evidence type="ECO:0000256" key="1">
    <source>
        <dbReference type="ARBA" id="ARBA00004141"/>
    </source>
</evidence>
<feature type="region of interest" description="Disordered" evidence="7">
    <location>
        <begin position="518"/>
        <end position="550"/>
    </location>
</feature>
<gene>
    <name evidence="10" type="ORF">K490DRAFT_48516</name>
</gene>
<keyword evidence="11" id="KW-1185">Reference proteome</keyword>
<feature type="transmembrane region" description="Helical" evidence="8">
    <location>
        <begin position="40"/>
        <end position="65"/>
    </location>
</feature>
<comment type="subcellular location">
    <subcellularLocation>
        <location evidence="1">Membrane</location>
        <topology evidence="1">Multi-pass membrane protein</topology>
    </subcellularLocation>
</comment>
<dbReference type="AlphaFoldDB" id="A0A9P4LUZ4"/>
<evidence type="ECO:0000256" key="6">
    <source>
        <dbReference type="ARBA" id="ARBA00023180"/>
    </source>
</evidence>
<dbReference type="Gene3D" id="1.20.1250.20">
    <property type="entry name" value="MFS general substrate transporter like domains"/>
    <property type="match status" value="2"/>
</dbReference>
<keyword evidence="2" id="KW-0813">Transport</keyword>
<evidence type="ECO:0000256" key="4">
    <source>
        <dbReference type="ARBA" id="ARBA00022989"/>
    </source>
</evidence>
<accession>A0A9P4LUZ4</accession>
<dbReference type="SUPFAM" id="SSF103473">
    <property type="entry name" value="MFS general substrate transporter"/>
    <property type="match status" value="1"/>
</dbReference>
<sequence length="550" mass="58804">MTASHPTPPEASLNGNPSDATSTGEAAKPPAALQKRRARFWMIIAALAVTGLLVALEATIVSTALPSIIADLGGADAYVWVIMAYFLTIGLCGGAHNINMLIAGRAIQGLGGSGINVLVELIVCDLVPLRERGNFMAIIFGTITLGTALGPVFAGLIVEYSNWRWVFYLNLPIAGLALVLLILFLQVKYNRTLSIGTSLKRIDFVGNAIFIASCVSVLIALAWAGTTYPWSSFRVIVPLVLGLVGYIVFLLYEGSRFAVEPTIPLHLFANRTSLIAFLLTFIHGLSTVYVLYFMPVYFQGVLLSTPARSGVQLLPTVLVMIPFAGIGGKLLASFGKYIPLHGAGYAIMVIGFGLFTLLDENSSTAEWVIYQAIEAAGAGLVVAVLLPAVQAKLSEADTAKSTATWGFVRSFGLVWGSVIPAAIFNNRFDELSYRVSDPTVRATLIGGEAYEHATKAYVGSLSNANGVRDEVIGTLSDSLKRTWQIGIAFVGLGFLLVFLEKNHELRKDLDTEYGLAEKASKDEETSVEDETKSNVPAAEDPSSVVKKGSA</sequence>
<name>A0A9P4LUZ4_9PEZI</name>
<dbReference type="PANTHER" id="PTHR23501">
    <property type="entry name" value="MAJOR FACILITATOR SUPERFAMILY"/>
    <property type="match status" value="1"/>
</dbReference>
<feature type="transmembrane region" description="Helical" evidence="8">
    <location>
        <begin position="403"/>
        <end position="424"/>
    </location>
</feature>
<dbReference type="GO" id="GO:0022857">
    <property type="term" value="F:transmembrane transporter activity"/>
    <property type="evidence" value="ECO:0007669"/>
    <property type="project" value="InterPro"/>
</dbReference>
<dbReference type="GO" id="GO:0005886">
    <property type="term" value="C:plasma membrane"/>
    <property type="evidence" value="ECO:0007669"/>
    <property type="project" value="TreeGrafter"/>
</dbReference>
<feature type="transmembrane region" description="Helical" evidence="8">
    <location>
        <begin position="313"/>
        <end position="331"/>
    </location>
</feature>
<keyword evidence="6" id="KW-0325">Glycoprotein</keyword>
<evidence type="ECO:0000256" key="7">
    <source>
        <dbReference type="SAM" id="MobiDB-lite"/>
    </source>
</evidence>
<dbReference type="GO" id="GO:0012505">
    <property type="term" value="C:endomembrane system"/>
    <property type="evidence" value="ECO:0007669"/>
    <property type="project" value="UniProtKB-SubCell"/>
</dbReference>
<feature type="transmembrane region" description="Helical" evidence="8">
    <location>
        <begin position="77"/>
        <end position="98"/>
    </location>
</feature>
<feature type="transmembrane region" description="Helical" evidence="8">
    <location>
        <begin position="338"/>
        <end position="357"/>
    </location>
</feature>
<dbReference type="OrthoDB" id="10021397at2759"/>
<evidence type="ECO:0000313" key="10">
    <source>
        <dbReference type="EMBL" id="KAF2084689.1"/>
    </source>
</evidence>
<feature type="transmembrane region" description="Helical" evidence="8">
    <location>
        <begin position="204"/>
        <end position="225"/>
    </location>
</feature>
<keyword evidence="4 8" id="KW-1133">Transmembrane helix</keyword>
<feature type="region of interest" description="Disordered" evidence="7">
    <location>
        <begin position="1"/>
        <end position="29"/>
    </location>
</feature>
<feature type="domain" description="Major facilitator superfamily (MFS) profile" evidence="9">
    <location>
        <begin position="1"/>
        <end position="505"/>
    </location>
</feature>
<evidence type="ECO:0000313" key="11">
    <source>
        <dbReference type="Proteomes" id="UP000799776"/>
    </source>
</evidence>
<evidence type="ECO:0000256" key="8">
    <source>
        <dbReference type="SAM" id="Phobius"/>
    </source>
</evidence>
<feature type="transmembrane region" description="Helical" evidence="8">
    <location>
        <begin position="369"/>
        <end position="391"/>
    </location>
</feature>
<organism evidence="10 11">
    <name type="scientific">Saccharata proteae CBS 121410</name>
    <dbReference type="NCBI Taxonomy" id="1314787"/>
    <lineage>
        <taxon>Eukaryota</taxon>
        <taxon>Fungi</taxon>
        <taxon>Dikarya</taxon>
        <taxon>Ascomycota</taxon>
        <taxon>Pezizomycotina</taxon>
        <taxon>Dothideomycetes</taxon>
        <taxon>Dothideomycetes incertae sedis</taxon>
        <taxon>Botryosphaeriales</taxon>
        <taxon>Saccharataceae</taxon>
        <taxon>Saccharata</taxon>
    </lineage>
</organism>
<feature type="transmembrane region" description="Helical" evidence="8">
    <location>
        <begin position="135"/>
        <end position="157"/>
    </location>
</feature>
<feature type="compositionally biased region" description="Basic and acidic residues" evidence="7">
    <location>
        <begin position="518"/>
        <end position="532"/>
    </location>
</feature>
<evidence type="ECO:0000256" key="5">
    <source>
        <dbReference type="ARBA" id="ARBA00023136"/>
    </source>
</evidence>